<dbReference type="EMBL" id="CALNXI010000103">
    <property type="protein sequence ID" value="CAH3019004.1"/>
    <property type="molecule type" value="Genomic_DNA"/>
</dbReference>
<keyword evidence="1" id="KW-1133">Transmembrane helix</keyword>
<feature type="transmembrane region" description="Helical" evidence="1">
    <location>
        <begin position="7"/>
        <end position="28"/>
    </location>
</feature>
<name>A0ABN8LPM1_9CNID</name>
<comment type="caution">
    <text evidence="2">The sequence shown here is derived from an EMBL/GenBank/DDBJ whole genome shotgun (WGS) entry which is preliminary data.</text>
</comment>
<dbReference type="Proteomes" id="UP001159427">
    <property type="component" value="Unassembled WGS sequence"/>
</dbReference>
<keyword evidence="1" id="KW-0472">Membrane</keyword>
<feature type="non-terminal residue" evidence="2">
    <location>
        <position position="168"/>
    </location>
</feature>
<keyword evidence="3" id="KW-1185">Reference proteome</keyword>
<protein>
    <recommendedName>
        <fullName evidence="4">NADH dehydrogenase subunit 6</fullName>
    </recommendedName>
</protein>
<keyword evidence="1" id="KW-0812">Transmembrane</keyword>
<evidence type="ECO:0008006" key="4">
    <source>
        <dbReference type="Google" id="ProtNLM"/>
    </source>
</evidence>
<sequence>MENKKRTLTLLSSFQIVISVMFFILGLVDGLEIRFVNVSLVFSPCWIVPLTPANGIMGLVLSKSQNRSSNLIRAIWSVSVACIVYSAITALRYQYWGIELLTFDKIFYNSDYPSGKWWFLKKDDKLKYTEQENKALALFGIIIVLGIIEIILAAALARISDSSHKVAQ</sequence>
<evidence type="ECO:0000256" key="1">
    <source>
        <dbReference type="SAM" id="Phobius"/>
    </source>
</evidence>
<evidence type="ECO:0000313" key="2">
    <source>
        <dbReference type="EMBL" id="CAH3019004.1"/>
    </source>
</evidence>
<feature type="transmembrane region" description="Helical" evidence="1">
    <location>
        <begin position="74"/>
        <end position="95"/>
    </location>
</feature>
<evidence type="ECO:0000313" key="3">
    <source>
        <dbReference type="Proteomes" id="UP001159427"/>
    </source>
</evidence>
<proteinExistence type="predicted"/>
<feature type="transmembrane region" description="Helical" evidence="1">
    <location>
        <begin position="135"/>
        <end position="157"/>
    </location>
</feature>
<reference evidence="2 3" key="1">
    <citation type="submission" date="2022-05" db="EMBL/GenBank/DDBJ databases">
        <authorList>
            <consortium name="Genoscope - CEA"/>
            <person name="William W."/>
        </authorList>
    </citation>
    <scope>NUCLEOTIDE SEQUENCE [LARGE SCALE GENOMIC DNA]</scope>
</reference>
<feature type="transmembrane region" description="Helical" evidence="1">
    <location>
        <begin position="40"/>
        <end position="62"/>
    </location>
</feature>
<gene>
    <name evidence="2" type="ORF">PEVE_00000681</name>
</gene>
<accession>A0ABN8LPM1</accession>
<organism evidence="2 3">
    <name type="scientific">Porites evermanni</name>
    <dbReference type="NCBI Taxonomy" id="104178"/>
    <lineage>
        <taxon>Eukaryota</taxon>
        <taxon>Metazoa</taxon>
        <taxon>Cnidaria</taxon>
        <taxon>Anthozoa</taxon>
        <taxon>Hexacorallia</taxon>
        <taxon>Scleractinia</taxon>
        <taxon>Fungiina</taxon>
        <taxon>Poritidae</taxon>
        <taxon>Porites</taxon>
    </lineage>
</organism>